<feature type="chain" id="PRO_5046931793" description="Secreted protein" evidence="1">
    <location>
        <begin position="29"/>
        <end position="103"/>
    </location>
</feature>
<name>A0ABR1KTN0_9PEZI</name>
<evidence type="ECO:0000313" key="3">
    <source>
        <dbReference type="Proteomes" id="UP001363622"/>
    </source>
</evidence>
<evidence type="ECO:0008006" key="4">
    <source>
        <dbReference type="Google" id="ProtNLM"/>
    </source>
</evidence>
<keyword evidence="1" id="KW-0732">Signal</keyword>
<reference evidence="2 3" key="1">
    <citation type="submission" date="2024-04" db="EMBL/GenBank/DDBJ databases">
        <title>Phyllosticta paracitricarpa is synonymous to the EU quarantine fungus P. citricarpa based on phylogenomic analyses.</title>
        <authorList>
            <consortium name="Lawrence Berkeley National Laboratory"/>
            <person name="Van Ingen-Buijs V.A."/>
            <person name="Van Westerhoven A.C."/>
            <person name="Haridas S."/>
            <person name="Skiadas P."/>
            <person name="Martin F."/>
            <person name="Groenewald J.Z."/>
            <person name="Crous P.W."/>
            <person name="Seidl M.F."/>
        </authorList>
    </citation>
    <scope>NUCLEOTIDE SEQUENCE [LARGE SCALE GENOMIC DNA]</scope>
    <source>
        <strain evidence="2 3">CBS 123371</strain>
    </source>
</reference>
<organism evidence="2 3">
    <name type="scientific">Phyllosticta citriasiana</name>
    <dbReference type="NCBI Taxonomy" id="595635"/>
    <lineage>
        <taxon>Eukaryota</taxon>
        <taxon>Fungi</taxon>
        <taxon>Dikarya</taxon>
        <taxon>Ascomycota</taxon>
        <taxon>Pezizomycotina</taxon>
        <taxon>Dothideomycetes</taxon>
        <taxon>Dothideomycetes incertae sedis</taxon>
        <taxon>Botryosphaeriales</taxon>
        <taxon>Phyllostictaceae</taxon>
        <taxon>Phyllosticta</taxon>
    </lineage>
</organism>
<sequence length="103" mass="10929">MALRMLAHSLVLAQLLACVALLHRGVDGGHPSSTERQRSWPVDETPVVVVVVVVVCAETTTCPDAQRVRAAIDRRPETDAQRSRGGYAVLGSILPFLALAGTG</sequence>
<comment type="caution">
    <text evidence="2">The sequence shown here is derived from an EMBL/GenBank/DDBJ whole genome shotgun (WGS) entry which is preliminary data.</text>
</comment>
<evidence type="ECO:0000313" key="2">
    <source>
        <dbReference type="EMBL" id="KAK7519902.1"/>
    </source>
</evidence>
<gene>
    <name evidence="2" type="ORF">IWZ03DRAFT_404669</name>
</gene>
<keyword evidence="3" id="KW-1185">Reference proteome</keyword>
<protein>
    <recommendedName>
        <fullName evidence="4">Secreted protein</fullName>
    </recommendedName>
</protein>
<evidence type="ECO:0000256" key="1">
    <source>
        <dbReference type="SAM" id="SignalP"/>
    </source>
</evidence>
<dbReference type="EMBL" id="JBBPHU010000003">
    <property type="protein sequence ID" value="KAK7519902.1"/>
    <property type="molecule type" value="Genomic_DNA"/>
</dbReference>
<dbReference type="Proteomes" id="UP001363622">
    <property type="component" value="Unassembled WGS sequence"/>
</dbReference>
<accession>A0ABR1KTN0</accession>
<proteinExistence type="predicted"/>
<feature type="signal peptide" evidence="1">
    <location>
        <begin position="1"/>
        <end position="28"/>
    </location>
</feature>